<protein>
    <submittedName>
        <fullName evidence="1">Uncharacterized protein</fullName>
    </submittedName>
</protein>
<dbReference type="AlphaFoldDB" id="A0A0E9VNA1"/>
<proteinExistence type="predicted"/>
<name>A0A0E9VNA1_ANGAN</name>
<evidence type="ECO:0000313" key="1">
    <source>
        <dbReference type="EMBL" id="JAH79537.1"/>
    </source>
</evidence>
<dbReference type="EMBL" id="GBXM01029040">
    <property type="protein sequence ID" value="JAH79537.1"/>
    <property type="molecule type" value="Transcribed_RNA"/>
</dbReference>
<accession>A0A0E9VNA1</accession>
<sequence>MLFERSTISVHPSLAEMFNI</sequence>
<reference evidence="1" key="1">
    <citation type="submission" date="2014-11" db="EMBL/GenBank/DDBJ databases">
        <authorList>
            <person name="Amaro Gonzalez C."/>
        </authorList>
    </citation>
    <scope>NUCLEOTIDE SEQUENCE</scope>
</reference>
<reference evidence="1" key="2">
    <citation type="journal article" date="2015" name="Fish Shellfish Immunol.">
        <title>Early steps in the European eel (Anguilla anguilla)-Vibrio vulnificus interaction in the gills: Role of the RtxA13 toxin.</title>
        <authorList>
            <person name="Callol A."/>
            <person name="Pajuelo D."/>
            <person name="Ebbesson L."/>
            <person name="Teles M."/>
            <person name="MacKenzie S."/>
            <person name="Amaro C."/>
        </authorList>
    </citation>
    <scope>NUCLEOTIDE SEQUENCE</scope>
</reference>
<organism evidence="1">
    <name type="scientific">Anguilla anguilla</name>
    <name type="common">European freshwater eel</name>
    <name type="synonym">Muraena anguilla</name>
    <dbReference type="NCBI Taxonomy" id="7936"/>
    <lineage>
        <taxon>Eukaryota</taxon>
        <taxon>Metazoa</taxon>
        <taxon>Chordata</taxon>
        <taxon>Craniata</taxon>
        <taxon>Vertebrata</taxon>
        <taxon>Euteleostomi</taxon>
        <taxon>Actinopterygii</taxon>
        <taxon>Neopterygii</taxon>
        <taxon>Teleostei</taxon>
        <taxon>Anguilliformes</taxon>
        <taxon>Anguillidae</taxon>
        <taxon>Anguilla</taxon>
    </lineage>
</organism>